<proteinExistence type="inferred from homology"/>
<dbReference type="SMART" id="SM00220">
    <property type="entry name" value="S_TKc"/>
    <property type="match status" value="1"/>
</dbReference>
<reference evidence="9" key="1">
    <citation type="submission" date="2015-04" db="UniProtKB">
        <authorList>
            <consortium name="EnsemblPlants"/>
        </authorList>
    </citation>
    <scope>IDENTIFICATION</scope>
</reference>
<dbReference type="GO" id="GO:0005524">
    <property type="term" value="F:ATP binding"/>
    <property type="evidence" value="ECO:0007669"/>
    <property type="project" value="UniProtKB-UniRule"/>
</dbReference>
<evidence type="ECO:0000256" key="3">
    <source>
        <dbReference type="ARBA" id="ARBA00022741"/>
    </source>
</evidence>
<dbReference type="PANTHER" id="PTHR45631">
    <property type="entry name" value="OS07G0107800 PROTEIN-RELATED"/>
    <property type="match status" value="1"/>
</dbReference>
<dbReference type="PANTHER" id="PTHR45631:SF6">
    <property type="entry name" value="OS09G0352000 PROTEIN"/>
    <property type="match status" value="1"/>
</dbReference>
<dbReference type="EnsemblPlants" id="OMERI09G05370.1">
    <property type="protein sequence ID" value="OMERI09G05370.1"/>
    <property type="gene ID" value="OMERI09G05370"/>
</dbReference>
<keyword evidence="5 6" id="KW-0067">ATP-binding</keyword>
<keyword evidence="10" id="KW-1185">Reference proteome</keyword>
<dbReference type="FunFam" id="3.30.200.20:FF:000394">
    <property type="entry name" value="Leucine-rich repeat receptor-like protein kinase"/>
    <property type="match status" value="1"/>
</dbReference>
<name>A0A0E0ER62_9ORYZ</name>
<evidence type="ECO:0000256" key="1">
    <source>
        <dbReference type="ARBA" id="ARBA00022527"/>
    </source>
</evidence>
<dbReference type="PROSITE" id="PS00107">
    <property type="entry name" value="PROTEIN_KINASE_ATP"/>
    <property type="match status" value="1"/>
</dbReference>
<dbReference type="InterPro" id="IPR000719">
    <property type="entry name" value="Prot_kinase_dom"/>
</dbReference>
<accession>A0A0E0ER62</accession>
<keyword evidence="2" id="KW-0808">Transferase</keyword>
<evidence type="ECO:0000313" key="9">
    <source>
        <dbReference type="EnsemblPlants" id="OMERI09G05370.1"/>
    </source>
</evidence>
<reference evidence="9" key="2">
    <citation type="submission" date="2018-05" db="EMBL/GenBank/DDBJ databases">
        <title>OmerRS3 (Oryza meridionalis Reference Sequence Version 3).</title>
        <authorList>
            <person name="Zhang J."/>
            <person name="Kudrna D."/>
            <person name="Lee S."/>
            <person name="Talag J."/>
            <person name="Welchert J."/>
            <person name="Wing R.A."/>
        </authorList>
    </citation>
    <scope>NUCLEOTIDE SEQUENCE [LARGE SCALE GENOMIC DNA]</scope>
    <source>
        <strain evidence="9">cv. OR44</strain>
    </source>
</reference>
<dbReference type="InterPro" id="IPR001245">
    <property type="entry name" value="Ser-Thr/Tyr_kinase_cat_dom"/>
</dbReference>
<dbReference type="SUPFAM" id="SSF56112">
    <property type="entry name" value="Protein kinase-like (PK-like)"/>
    <property type="match status" value="1"/>
</dbReference>
<dbReference type="Gene3D" id="1.10.510.10">
    <property type="entry name" value="Transferase(Phosphotransferase) domain 1"/>
    <property type="match status" value="1"/>
</dbReference>
<dbReference type="Proteomes" id="UP000008021">
    <property type="component" value="Chromosome 9"/>
</dbReference>
<dbReference type="STRING" id="40149.A0A0E0ER62"/>
<keyword evidence="4" id="KW-0418">Kinase</keyword>
<dbReference type="InterPro" id="IPR017441">
    <property type="entry name" value="Protein_kinase_ATP_BS"/>
</dbReference>
<evidence type="ECO:0000256" key="4">
    <source>
        <dbReference type="ARBA" id="ARBA00022777"/>
    </source>
</evidence>
<feature type="binding site" evidence="6">
    <location>
        <position position="92"/>
    </location>
    <ligand>
        <name>ATP</name>
        <dbReference type="ChEBI" id="CHEBI:30616"/>
    </ligand>
</feature>
<protein>
    <recommendedName>
        <fullName evidence="8">Protein kinase domain-containing protein</fullName>
    </recommendedName>
</protein>
<evidence type="ECO:0000259" key="8">
    <source>
        <dbReference type="PROSITE" id="PS50011"/>
    </source>
</evidence>
<dbReference type="Gramene" id="OMERI09G05370.1">
    <property type="protein sequence ID" value="OMERI09G05370.1"/>
    <property type="gene ID" value="OMERI09G05370"/>
</dbReference>
<evidence type="ECO:0000256" key="6">
    <source>
        <dbReference type="PROSITE-ProRule" id="PRU10141"/>
    </source>
</evidence>
<keyword evidence="3 6" id="KW-0547">Nucleotide-binding</keyword>
<evidence type="ECO:0000256" key="2">
    <source>
        <dbReference type="ARBA" id="ARBA00022679"/>
    </source>
</evidence>
<dbReference type="AlphaFoldDB" id="A0A0E0ER62"/>
<evidence type="ECO:0000313" key="10">
    <source>
        <dbReference type="Proteomes" id="UP000008021"/>
    </source>
</evidence>
<organism evidence="9">
    <name type="scientific">Oryza meridionalis</name>
    <dbReference type="NCBI Taxonomy" id="40149"/>
    <lineage>
        <taxon>Eukaryota</taxon>
        <taxon>Viridiplantae</taxon>
        <taxon>Streptophyta</taxon>
        <taxon>Embryophyta</taxon>
        <taxon>Tracheophyta</taxon>
        <taxon>Spermatophyta</taxon>
        <taxon>Magnoliopsida</taxon>
        <taxon>Liliopsida</taxon>
        <taxon>Poales</taxon>
        <taxon>Poaceae</taxon>
        <taxon>BOP clade</taxon>
        <taxon>Oryzoideae</taxon>
        <taxon>Oryzeae</taxon>
        <taxon>Oryzinae</taxon>
        <taxon>Oryza</taxon>
    </lineage>
</organism>
<evidence type="ECO:0000256" key="5">
    <source>
        <dbReference type="ARBA" id="ARBA00022840"/>
    </source>
</evidence>
<sequence length="326" mass="35906">MAIVVLVLAYLIWRQKRKRDISADVPHSEPELETAPASRKYHEDGLQRVENLRFTYKELDKITNKFSQCIGQGGFGLVYYGCLEDGTEVAVKMRSELSSHGLDEFLAEVQSLTKVHHRNLVSLIGYCWEKDHLALVYEYILPIIHRDVKTQNILLGQNLQAKIADFGLCKTYLSDTQTHISVAPAGSAGYMDPEYYHTGRLTESSDVYSFGVVLLEIVTGESPMLPGLGHIVQRVKKKIDAGNISLVADAQLIGAYDISSMWKVVDIALLCTADIGAHRPTMAAVVVQLKESLALEEARADSGFKGSIGTLSDTTISTSTFGPSAR</sequence>
<dbReference type="Gene3D" id="3.30.200.20">
    <property type="entry name" value="Phosphorylase Kinase, domain 1"/>
    <property type="match status" value="1"/>
</dbReference>
<keyword evidence="1 7" id="KW-0723">Serine/threonine-protein kinase</keyword>
<dbReference type="HOGENOM" id="CLU_000288_21_4_1"/>
<feature type="domain" description="Protein kinase" evidence="8">
    <location>
        <begin position="64"/>
        <end position="293"/>
    </location>
</feature>
<comment type="similarity">
    <text evidence="7">Belongs to the protein kinase superfamily.</text>
</comment>
<dbReference type="PROSITE" id="PS50011">
    <property type="entry name" value="PROTEIN_KINASE_DOM"/>
    <property type="match status" value="1"/>
</dbReference>
<dbReference type="Pfam" id="PF07714">
    <property type="entry name" value="PK_Tyr_Ser-Thr"/>
    <property type="match status" value="2"/>
</dbReference>
<dbReference type="InterPro" id="IPR008271">
    <property type="entry name" value="Ser/Thr_kinase_AS"/>
</dbReference>
<evidence type="ECO:0000256" key="7">
    <source>
        <dbReference type="RuleBase" id="RU000304"/>
    </source>
</evidence>
<dbReference type="PROSITE" id="PS00108">
    <property type="entry name" value="PROTEIN_KINASE_ST"/>
    <property type="match status" value="1"/>
</dbReference>
<dbReference type="InterPro" id="IPR011009">
    <property type="entry name" value="Kinase-like_dom_sf"/>
</dbReference>
<dbReference type="GO" id="GO:0004674">
    <property type="term" value="F:protein serine/threonine kinase activity"/>
    <property type="evidence" value="ECO:0007669"/>
    <property type="project" value="UniProtKB-KW"/>
</dbReference>